<proteinExistence type="predicted"/>
<evidence type="ECO:0008006" key="3">
    <source>
        <dbReference type="Google" id="ProtNLM"/>
    </source>
</evidence>
<evidence type="ECO:0000313" key="2">
    <source>
        <dbReference type="Proteomes" id="UP001056500"/>
    </source>
</evidence>
<gene>
    <name evidence="1" type="ORF">NDK47_09235</name>
</gene>
<organism evidence="1 2">
    <name type="scientific">Brevibacillus ruminantium</name>
    <dbReference type="NCBI Taxonomy" id="2950604"/>
    <lineage>
        <taxon>Bacteria</taxon>
        <taxon>Bacillati</taxon>
        <taxon>Bacillota</taxon>
        <taxon>Bacilli</taxon>
        <taxon>Bacillales</taxon>
        <taxon>Paenibacillaceae</taxon>
        <taxon>Brevibacillus</taxon>
    </lineage>
</organism>
<accession>A0ABY4WJZ5</accession>
<evidence type="ECO:0000313" key="1">
    <source>
        <dbReference type="EMBL" id="USG67437.1"/>
    </source>
</evidence>
<keyword evidence="2" id="KW-1185">Reference proteome</keyword>
<name>A0ABY4WJZ5_9BACL</name>
<sequence length="126" mass="14218">MIDLLPNRIGYYLLTSTMSVYEARIRFIDSDDAARFLLHAAENRLLGPYNAGSPGDISLQELLDRISAATGKEALITDSSNSRSRSPYDVGHSFSLDVSKAVSSGFRFRWLDDILKELIPYFLQRR</sequence>
<dbReference type="Gene3D" id="3.40.50.720">
    <property type="entry name" value="NAD(P)-binding Rossmann-like Domain"/>
    <property type="match status" value="1"/>
</dbReference>
<dbReference type="SUPFAM" id="SSF51735">
    <property type="entry name" value="NAD(P)-binding Rossmann-fold domains"/>
    <property type="match status" value="1"/>
</dbReference>
<dbReference type="Proteomes" id="UP001056500">
    <property type="component" value="Chromosome"/>
</dbReference>
<dbReference type="InterPro" id="IPR036291">
    <property type="entry name" value="NAD(P)-bd_dom_sf"/>
</dbReference>
<dbReference type="EMBL" id="CP098755">
    <property type="protein sequence ID" value="USG67437.1"/>
    <property type="molecule type" value="Genomic_DNA"/>
</dbReference>
<dbReference type="RefSeq" id="WP_251874536.1">
    <property type="nucleotide sequence ID" value="NZ_CP098755.1"/>
</dbReference>
<reference evidence="1" key="1">
    <citation type="submission" date="2022-06" db="EMBL/GenBank/DDBJ databases">
        <title>Genome sequencing of Brevibacillus sp. BB3-R1.</title>
        <authorList>
            <person name="Heo J."/>
            <person name="Lee D."/>
            <person name="Won M."/>
            <person name="Han B.-H."/>
            <person name="Hong S.-B."/>
            <person name="Kwon S.-W."/>
        </authorList>
    </citation>
    <scope>NUCLEOTIDE SEQUENCE</scope>
    <source>
        <strain evidence="1">BB3-R1</strain>
    </source>
</reference>
<protein>
    <recommendedName>
        <fullName evidence="3">dTDP-4-dehydrorhamnose reductase</fullName>
    </recommendedName>
</protein>